<accession>A0ABY4ZMD6</accession>
<evidence type="ECO:0000313" key="2">
    <source>
        <dbReference type="EMBL" id="USQ89865.1"/>
    </source>
</evidence>
<feature type="region of interest" description="Disordered" evidence="1">
    <location>
        <begin position="137"/>
        <end position="272"/>
    </location>
</feature>
<gene>
    <name evidence="2" type="ORF">NFX46_39960</name>
</gene>
<sequence>MFEGDITDYWSPAVVRHWVLHLSGMKPTDFKLYTLLRAMLTSSPRGLRRMSVDELCWLLTEEGEKPVGESTVRAALKRLEKANLVTNPDGERIVTSTGKGGIQTISRRYKVHDLPPDVHVGWANTWQKLDAYRPDWRENPIVPPTHTKSPDGIVRSKSSGRTDLGEQSPTEGPEDETAGRFDRSISSSAQQKSSSRAQKSSSHTAVTSGNEGGIQSLVRSSLSPSAEDAAATSVTPDAGMTKTRETAAPEDNPTSAAAGVPAPREGQADDGQRSELLEMLLGLPGRDRMNRDEVAEMLLPLAVEALAVGWTAPKLRTHLARSCDPQRVYDPAAIYRKHLKKLPPVPAGASGHPAATAPQCSKCNGSGLAEDPATFLPIGPCECRKAPVLVAAS</sequence>
<dbReference type="Proteomes" id="UP001056374">
    <property type="component" value="Plasmid unnamed1"/>
</dbReference>
<evidence type="ECO:0008006" key="4">
    <source>
        <dbReference type="Google" id="ProtNLM"/>
    </source>
</evidence>
<organism evidence="2 3">
    <name type="scientific">Streptomyces phaeoluteigriseus</name>
    <dbReference type="NCBI Taxonomy" id="114686"/>
    <lineage>
        <taxon>Bacteria</taxon>
        <taxon>Bacillati</taxon>
        <taxon>Actinomycetota</taxon>
        <taxon>Actinomycetes</taxon>
        <taxon>Kitasatosporales</taxon>
        <taxon>Streptomycetaceae</taxon>
        <taxon>Streptomyces</taxon>
        <taxon>Streptomyces aurantiacus group</taxon>
    </lineage>
</organism>
<evidence type="ECO:0000256" key="1">
    <source>
        <dbReference type="SAM" id="MobiDB-lite"/>
    </source>
</evidence>
<keyword evidence="2" id="KW-0614">Plasmid</keyword>
<protein>
    <recommendedName>
        <fullName evidence="4">Helix-turn-helix domain-containing protein</fullName>
    </recommendedName>
</protein>
<keyword evidence="3" id="KW-1185">Reference proteome</keyword>
<dbReference type="RefSeq" id="WP_252556954.1">
    <property type="nucleotide sequence ID" value="NZ_CP099469.1"/>
</dbReference>
<reference evidence="2" key="1">
    <citation type="submission" date="2022-06" db="EMBL/GenBank/DDBJ databases">
        <title>Complete genome sequence of soil microorganisms Streptomyces sp. Qhu-M197 isolated from Alpine meadows habitats on the Tibetan Plateau.</title>
        <authorList>
            <person name="Zhang B."/>
            <person name="Xiang X."/>
            <person name="Fan J."/>
        </authorList>
    </citation>
    <scope>NUCLEOTIDE SEQUENCE</scope>
    <source>
        <strain evidence="2">Qhu-M197</strain>
        <plasmid evidence="2">unnamed1</plasmid>
    </source>
</reference>
<geneLocation type="plasmid" evidence="2 3">
    <name>unnamed1</name>
</geneLocation>
<name>A0ABY4ZMD6_9ACTN</name>
<evidence type="ECO:0000313" key="3">
    <source>
        <dbReference type="Proteomes" id="UP001056374"/>
    </source>
</evidence>
<proteinExistence type="predicted"/>
<feature type="compositionally biased region" description="Low complexity" evidence="1">
    <location>
        <begin position="184"/>
        <end position="202"/>
    </location>
</feature>
<dbReference type="EMBL" id="CP099469">
    <property type="protein sequence ID" value="USQ89865.1"/>
    <property type="molecule type" value="Genomic_DNA"/>
</dbReference>
<feature type="compositionally biased region" description="Polar residues" evidence="1">
    <location>
        <begin position="156"/>
        <end position="170"/>
    </location>
</feature>